<dbReference type="GO" id="GO:1900150">
    <property type="term" value="P:regulation of defense response to fungus"/>
    <property type="evidence" value="ECO:0000318"/>
    <property type="project" value="GO_Central"/>
</dbReference>
<dbReference type="PANTHER" id="PTHR31282">
    <property type="entry name" value="WRKY TRANSCRIPTION FACTOR 21-RELATED"/>
    <property type="match status" value="1"/>
</dbReference>
<dbReference type="Pfam" id="PF03106">
    <property type="entry name" value="WRKY"/>
    <property type="match status" value="1"/>
</dbReference>
<organism evidence="8">
    <name type="scientific">Triticum aestivum</name>
    <name type="common">Wheat</name>
    <dbReference type="NCBI Taxonomy" id="4565"/>
    <lineage>
        <taxon>Eukaryota</taxon>
        <taxon>Viridiplantae</taxon>
        <taxon>Streptophyta</taxon>
        <taxon>Embryophyta</taxon>
        <taxon>Tracheophyta</taxon>
        <taxon>Spermatophyta</taxon>
        <taxon>Magnoliopsida</taxon>
        <taxon>Liliopsida</taxon>
        <taxon>Poales</taxon>
        <taxon>Poaceae</taxon>
        <taxon>BOP clade</taxon>
        <taxon>Pooideae</taxon>
        <taxon>Triticodae</taxon>
        <taxon>Triticeae</taxon>
        <taxon>Triticinae</taxon>
        <taxon>Triticum</taxon>
    </lineage>
</organism>
<evidence type="ECO:0000256" key="1">
    <source>
        <dbReference type="ARBA" id="ARBA00004123"/>
    </source>
</evidence>
<dbReference type="Gramene" id="TraesCS7A03G0832300.1">
    <property type="protein sequence ID" value="TraesCS7A03G0832300.1.CDS"/>
    <property type="gene ID" value="TraesCS7A03G0832300"/>
</dbReference>
<evidence type="ECO:0000313" key="8">
    <source>
        <dbReference type="EnsemblPlants" id="TraesCS7A02G338500.1"/>
    </source>
</evidence>
<dbReference type="GO" id="GO:0005634">
    <property type="term" value="C:nucleus"/>
    <property type="evidence" value="ECO:0000318"/>
    <property type="project" value="GO_Central"/>
</dbReference>
<evidence type="ECO:0000259" key="7">
    <source>
        <dbReference type="PROSITE" id="PS50811"/>
    </source>
</evidence>
<dbReference type="STRING" id="4565.A0A3B6RL84"/>
<feature type="compositionally biased region" description="Polar residues" evidence="6">
    <location>
        <begin position="304"/>
        <end position="317"/>
    </location>
</feature>
<dbReference type="GO" id="GO:0000976">
    <property type="term" value="F:transcription cis-regulatory region binding"/>
    <property type="evidence" value="ECO:0000318"/>
    <property type="project" value="GO_Central"/>
</dbReference>
<evidence type="ECO:0000256" key="3">
    <source>
        <dbReference type="ARBA" id="ARBA00023125"/>
    </source>
</evidence>
<protein>
    <recommendedName>
        <fullName evidence="7">WRKY domain-containing protein</fullName>
    </recommendedName>
</protein>
<dbReference type="Proteomes" id="UP000019116">
    <property type="component" value="Chromosome 7A"/>
</dbReference>
<dbReference type="Gene3D" id="2.20.25.80">
    <property type="entry name" value="WRKY domain"/>
    <property type="match status" value="1"/>
</dbReference>
<feature type="region of interest" description="Disordered" evidence="6">
    <location>
        <begin position="113"/>
        <end position="157"/>
    </location>
</feature>
<feature type="region of interest" description="Disordered" evidence="6">
    <location>
        <begin position="287"/>
        <end position="333"/>
    </location>
</feature>
<keyword evidence="2" id="KW-0805">Transcription regulation</keyword>
<dbReference type="InterPro" id="IPR003657">
    <property type="entry name" value="WRKY_dom"/>
</dbReference>
<dbReference type="PaxDb" id="4565-Traes_7BL_53AA25AA1.1"/>
<dbReference type="GO" id="GO:0006355">
    <property type="term" value="P:regulation of DNA-templated transcription"/>
    <property type="evidence" value="ECO:0000318"/>
    <property type="project" value="GO_Central"/>
</dbReference>
<dbReference type="GO" id="GO:0080151">
    <property type="term" value="P:positive regulation of salicylic acid mediated signaling pathway"/>
    <property type="evidence" value="ECO:0000318"/>
    <property type="project" value="GO_Central"/>
</dbReference>
<dbReference type="Gramene" id="TraesCS7A02G338500.1">
    <property type="protein sequence ID" value="TraesCS7A02G338500.1"/>
    <property type="gene ID" value="TraesCS7A02G338500"/>
</dbReference>
<sequence length="367" mass="38880">MIVYSTNLPSSSSPLPSPRCPISLAGYSGGVVLERESVPVYHVLVLGTPYVSMEMETPLAQVMDGLIKGREFATQLQGLLRDSPKAGLIMDQILHAFSRAMHAAKAAAAATAATSGSERSSDVHSEVTDGASGGRKRKSAAAGGNRKACRRRTQQSSVVTKSVKSLDDGQAWRKYGQKEIHNSKHSRAYFRCTHKYDQLCAAQRQVQRCDDDEGMFRVTYIGVHTCRDPAAAAVASHMLHLTGAAEGLHAGCHLISFAPGSSTAAAPSTTTTTMTLNAKLVDEDAATGSGLQGMKPESGDQEEVLSSRTPGNSAQHSTAAAATATAPAWPDQGDVTSTRQYCGAVNFGEYLDDYTSLGDLVSYVLDH</sequence>
<keyword evidence="3" id="KW-0238">DNA-binding</keyword>
<reference evidence="8" key="2">
    <citation type="submission" date="2018-10" db="UniProtKB">
        <authorList>
            <consortium name="EnsemblPlants"/>
        </authorList>
    </citation>
    <scope>IDENTIFICATION</scope>
</reference>
<dbReference type="SMART" id="SM00774">
    <property type="entry name" value="WRKY"/>
    <property type="match status" value="1"/>
</dbReference>
<keyword evidence="5" id="KW-0539">Nucleus</keyword>
<dbReference type="GO" id="GO:0003700">
    <property type="term" value="F:DNA-binding transcription factor activity"/>
    <property type="evidence" value="ECO:0000318"/>
    <property type="project" value="GO_Central"/>
</dbReference>
<evidence type="ECO:0000256" key="4">
    <source>
        <dbReference type="ARBA" id="ARBA00023163"/>
    </source>
</evidence>
<feature type="compositionally biased region" description="Low complexity" evidence="6">
    <location>
        <begin position="318"/>
        <end position="328"/>
    </location>
</feature>
<evidence type="ECO:0000256" key="6">
    <source>
        <dbReference type="SAM" id="MobiDB-lite"/>
    </source>
</evidence>
<comment type="subcellular location">
    <subcellularLocation>
        <location evidence="1">Nucleus</location>
    </subcellularLocation>
</comment>
<dbReference type="KEGG" id="taes:123147811"/>
<gene>
    <name evidence="8" type="primary">LOC123147811</name>
</gene>
<dbReference type="AlphaFoldDB" id="A0A3B6RL84"/>
<evidence type="ECO:0000256" key="5">
    <source>
        <dbReference type="ARBA" id="ARBA00023242"/>
    </source>
</evidence>
<dbReference type="InterPro" id="IPR036576">
    <property type="entry name" value="WRKY_dom_sf"/>
</dbReference>
<dbReference type="EnsemblPlants" id="TraesCS7A02G338500.1">
    <property type="protein sequence ID" value="TraesCS7A02G338500.1"/>
    <property type="gene ID" value="TraesCS7A02G338500"/>
</dbReference>
<dbReference type="OMA" id="EGLHAGC"/>
<feature type="domain" description="WRKY" evidence="7">
    <location>
        <begin position="161"/>
        <end position="229"/>
    </location>
</feature>
<accession>A0A3B6RL84</accession>
<dbReference type="SMR" id="A0A3B6RL84"/>
<dbReference type="InterPro" id="IPR044810">
    <property type="entry name" value="WRKY_plant"/>
</dbReference>
<name>A0A3B6RL84_WHEAT</name>
<dbReference type="RefSeq" id="XP_044423057.1">
    <property type="nucleotide sequence ID" value="XM_044567122.1"/>
</dbReference>
<evidence type="ECO:0000313" key="9">
    <source>
        <dbReference type="Proteomes" id="UP000019116"/>
    </source>
</evidence>
<evidence type="ECO:0000256" key="2">
    <source>
        <dbReference type="ARBA" id="ARBA00023015"/>
    </source>
</evidence>
<dbReference type="GeneID" id="123147811"/>
<dbReference type="Gramene" id="TraesNOR7A03G03992330.1">
    <property type="protein sequence ID" value="TraesNOR7A03G03992330.1"/>
    <property type="gene ID" value="TraesNOR7A03G03992330"/>
</dbReference>
<dbReference type="PROSITE" id="PS50811">
    <property type="entry name" value="WRKY"/>
    <property type="match status" value="1"/>
</dbReference>
<dbReference type="SUPFAM" id="SSF118290">
    <property type="entry name" value="WRKY DNA-binding domain"/>
    <property type="match status" value="1"/>
</dbReference>
<keyword evidence="4" id="KW-0804">Transcription</keyword>
<dbReference type="Gramene" id="TraesWEE_scaffold_015986_01G000200.1">
    <property type="protein sequence ID" value="TraesWEE_scaffold_015986_01G000200.1"/>
    <property type="gene ID" value="TraesWEE_scaffold_015986_01G000200"/>
</dbReference>
<dbReference type="Gramene" id="TraesROB_scaffold_090468_01G000200.1">
    <property type="protein sequence ID" value="TraesROB_scaffold_090468_01G000200.1"/>
    <property type="gene ID" value="TraesROB_scaffold_090468_01G000200"/>
</dbReference>
<keyword evidence="9" id="KW-1185">Reference proteome</keyword>
<reference evidence="8" key="1">
    <citation type="submission" date="2018-08" db="EMBL/GenBank/DDBJ databases">
        <authorList>
            <person name="Rossello M."/>
        </authorList>
    </citation>
    <scope>NUCLEOTIDE SEQUENCE [LARGE SCALE GENOMIC DNA]</scope>
    <source>
        <strain evidence="8">cv. Chinese Spring</strain>
    </source>
</reference>
<proteinExistence type="predicted"/>